<evidence type="ECO:0000313" key="2">
    <source>
        <dbReference type="Proteomes" id="UP000758611"/>
    </source>
</evidence>
<accession>A0A930DY54</accession>
<dbReference type="EMBL" id="JABZRE010000002">
    <property type="protein sequence ID" value="MBF1306389.1"/>
    <property type="molecule type" value="Genomic_DNA"/>
</dbReference>
<reference evidence="1" key="1">
    <citation type="submission" date="2020-04" db="EMBL/GenBank/DDBJ databases">
        <title>Deep metagenomics examines the oral microbiome during advanced dental caries in children, revealing novel taxa and co-occurrences with host molecules.</title>
        <authorList>
            <person name="Baker J.L."/>
            <person name="Morton J.T."/>
            <person name="Dinis M."/>
            <person name="Alvarez R."/>
            <person name="Tran N.C."/>
            <person name="Knight R."/>
            <person name="Edlund A."/>
        </authorList>
    </citation>
    <scope>NUCLEOTIDE SEQUENCE</scope>
    <source>
        <strain evidence="1">JCVI_23_bin.11</strain>
    </source>
</reference>
<dbReference type="RefSeq" id="WP_278476934.1">
    <property type="nucleotide sequence ID" value="NZ_JABZRE010000002.1"/>
</dbReference>
<sequence length="443" mass="52605">MLDCTKKSYRSEILDSIRKMGTENLNSSFDYFISGFGENFFNEFDKRKSIGYDSLKVFLKSKGRTFYLDKETLSGTFKEFRYELEELKKLPNLGLFNFKFTQAYIESSISLNRQEFREFLKEKFKKKIEECYLFFLNDFNSLVKEESFSVSDLIKSRSCFPLLDVDNMKSLLNNNRIFSSLIDGINSKEIEYILSCCKKILVDKKLIINSNIRNETLESFKKFCLDGFEQFYNDFIKKWDSSLLVNEKLIGIIQYNKRTNNSNFKNNQELHELFLKLYDNKLNFNDSIEILKSINDLNFNSKQINNAPLFIINLYFNKTKNELTTKRTFIENSKEVINTSLYYFQLNIESFIRDKSVSTEESSKLIKEFLYNNLLKNYDLLIELSERVKENYFIVAGDCSFMKSDDLIYVLNKILSEVYFIDKLSRKEKEILFDVLEEIFVYS</sequence>
<dbReference type="Proteomes" id="UP000758611">
    <property type="component" value="Unassembled WGS sequence"/>
</dbReference>
<evidence type="ECO:0000313" key="1">
    <source>
        <dbReference type="EMBL" id="MBF1306389.1"/>
    </source>
</evidence>
<dbReference type="AlphaFoldDB" id="A0A930DY54"/>
<organism evidence="1 2">
    <name type="scientific">Parvimonas micra</name>
    <dbReference type="NCBI Taxonomy" id="33033"/>
    <lineage>
        <taxon>Bacteria</taxon>
        <taxon>Bacillati</taxon>
        <taxon>Bacillota</taxon>
        <taxon>Tissierellia</taxon>
        <taxon>Tissierellales</taxon>
        <taxon>Peptoniphilaceae</taxon>
        <taxon>Parvimonas</taxon>
    </lineage>
</organism>
<protein>
    <submittedName>
        <fullName evidence="1">Uncharacterized protein</fullName>
    </submittedName>
</protein>
<proteinExistence type="predicted"/>
<gene>
    <name evidence="1" type="ORF">HXM94_01180</name>
</gene>
<comment type="caution">
    <text evidence="1">The sequence shown here is derived from an EMBL/GenBank/DDBJ whole genome shotgun (WGS) entry which is preliminary data.</text>
</comment>
<name>A0A930DY54_9FIRM</name>